<evidence type="ECO:0000256" key="1">
    <source>
        <dbReference type="SAM" id="SignalP"/>
    </source>
</evidence>
<dbReference type="STRING" id="1245745.A0A0A2WHZ3"/>
<dbReference type="EMBL" id="ANFO01000094">
    <property type="protein sequence ID" value="KGQ12714.1"/>
    <property type="molecule type" value="Genomic_DNA"/>
</dbReference>
<accession>A0A0A2WHZ3</accession>
<evidence type="ECO:0000313" key="3">
    <source>
        <dbReference type="Proteomes" id="UP000030106"/>
    </source>
</evidence>
<dbReference type="AlphaFoldDB" id="A0A0A2WHZ3"/>
<organism evidence="2 3">
    <name type="scientific">Beauveria bassiana D1-5</name>
    <dbReference type="NCBI Taxonomy" id="1245745"/>
    <lineage>
        <taxon>Eukaryota</taxon>
        <taxon>Fungi</taxon>
        <taxon>Dikarya</taxon>
        <taxon>Ascomycota</taxon>
        <taxon>Pezizomycotina</taxon>
        <taxon>Sordariomycetes</taxon>
        <taxon>Hypocreomycetidae</taxon>
        <taxon>Hypocreales</taxon>
        <taxon>Cordycipitaceae</taxon>
        <taxon>Beauveria</taxon>
    </lineage>
</organism>
<dbReference type="PANTHER" id="PTHR36195">
    <property type="entry name" value="DOMAIN PROTEIN, PUTATIVE (AFU_ORTHOLOGUE AFUA_5G01990)-RELATED-RELATED"/>
    <property type="match status" value="1"/>
</dbReference>
<feature type="signal peptide" evidence="1">
    <location>
        <begin position="1"/>
        <end position="17"/>
    </location>
</feature>
<gene>
    <name evidence="2" type="ORF">BBAD15_g1552</name>
</gene>
<evidence type="ECO:0000313" key="2">
    <source>
        <dbReference type="EMBL" id="KGQ12714.1"/>
    </source>
</evidence>
<dbReference type="PANTHER" id="PTHR36195:SF4">
    <property type="entry name" value="DOMAIN PROTEIN, PUTATIVE (AFU_ORTHOLOGUE AFUA_5G01990)-RELATED"/>
    <property type="match status" value="1"/>
</dbReference>
<dbReference type="Proteomes" id="UP000030106">
    <property type="component" value="Unassembled WGS sequence"/>
</dbReference>
<sequence>MLKHLSILAVAAGLASATGLAKVTNQCDFEVTLWSVGKDISVGRTLAKGESYAEPFAVDPKTGGRTLKITRDRDGLFTGKPQTNFAYSLTPPNIWYDLSDVFGDPFKGYKLRLASDDDTCPAVQWDQGVPLGGNHTHVCRADASVVLTLCA</sequence>
<protein>
    <recommendedName>
        <fullName evidence="4">Antigenic thaumatin-like protein</fullName>
    </recommendedName>
</protein>
<dbReference type="HOGENOM" id="CLU_083650_1_0_1"/>
<evidence type="ECO:0008006" key="4">
    <source>
        <dbReference type="Google" id="ProtNLM"/>
    </source>
</evidence>
<comment type="caution">
    <text evidence="2">The sequence shown here is derived from an EMBL/GenBank/DDBJ whole genome shotgun (WGS) entry which is preliminary data.</text>
</comment>
<proteinExistence type="predicted"/>
<dbReference type="OrthoDB" id="3682664at2759"/>
<dbReference type="Pfam" id="PF04681">
    <property type="entry name" value="Bys1"/>
    <property type="match status" value="1"/>
</dbReference>
<keyword evidence="1" id="KW-0732">Signal</keyword>
<dbReference type="eggNOG" id="ENOG502SP0S">
    <property type="taxonomic scope" value="Eukaryota"/>
</dbReference>
<feature type="chain" id="PRO_5001996540" description="Antigenic thaumatin-like protein" evidence="1">
    <location>
        <begin position="18"/>
        <end position="151"/>
    </location>
</feature>
<dbReference type="InterPro" id="IPR006771">
    <property type="entry name" value="CetA-like"/>
</dbReference>
<name>A0A0A2WHZ3_BEABA</name>
<reference evidence="2 3" key="1">
    <citation type="submission" date="2012-10" db="EMBL/GenBank/DDBJ databases">
        <title>Genome sequencing and analysis of entomopathogenic fungi Beauveria bassiana D1-5.</title>
        <authorList>
            <person name="Li Q."/>
            <person name="Wang L."/>
            <person name="Zhang Z."/>
            <person name="Wang Q."/>
            <person name="Ren J."/>
            <person name="Wang M."/>
            <person name="Xu W."/>
            <person name="Wang J."/>
            <person name="Lu Y."/>
            <person name="Du Q."/>
            <person name="Sun Z."/>
        </authorList>
    </citation>
    <scope>NUCLEOTIDE SEQUENCE [LARGE SCALE GENOMIC DNA]</scope>
    <source>
        <strain evidence="2 3">D1-5</strain>
    </source>
</reference>